<protein>
    <recommendedName>
        <fullName evidence="2">Pyrrolo-quinoline quinone repeat domain-containing protein</fullName>
    </recommendedName>
</protein>
<dbReference type="AlphaFoldDB" id="A0A7Y6B2D2"/>
<evidence type="ECO:0000259" key="2">
    <source>
        <dbReference type="Pfam" id="PF01011"/>
    </source>
</evidence>
<dbReference type="RefSeq" id="WP_175310496.1">
    <property type="nucleotide sequence ID" value="NZ_JABMCH010000045.1"/>
</dbReference>
<dbReference type="InterPro" id="IPR002372">
    <property type="entry name" value="PQQ_rpt_dom"/>
</dbReference>
<dbReference type="EMBL" id="JABMCH010000045">
    <property type="protein sequence ID" value="NUU45705.1"/>
    <property type="molecule type" value="Genomic_DNA"/>
</dbReference>
<accession>A0A7Y6B2D2</accession>
<organism evidence="3 4">
    <name type="scientific">Sphingomonas zeae</name>
    <dbReference type="NCBI Taxonomy" id="1646122"/>
    <lineage>
        <taxon>Bacteria</taxon>
        <taxon>Pseudomonadati</taxon>
        <taxon>Pseudomonadota</taxon>
        <taxon>Alphaproteobacteria</taxon>
        <taxon>Sphingomonadales</taxon>
        <taxon>Sphingomonadaceae</taxon>
        <taxon>Sphingomonas</taxon>
    </lineage>
</organism>
<evidence type="ECO:0000256" key="1">
    <source>
        <dbReference type="SAM" id="MobiDB-lite"/>
    </source>
</evidence>
<reference evidence="3 4" key="1">
    <citation type="submission" date="2020-05" db="EMBL/GenBank/DDBJ databases">
        <title>Genome Sequencing of Type Strains.</title>
        <authorList>
            <person name="Lemaire J.F."/>
            <person name="Inderbitzin P."/>
            <person name="Gregorio O.A."/>
            <person name="Collins S.B."/>
            <person name="Wespe N."/>
            <person name="Knight-Connoni V."/>
        </authorList>
    </citation>
    <scope>NUCLEOTIDE SEQUENCE [LARGE SCALE GENOMIC DNA]</scope>
    <source>
        <strain evidence="3 4">DSM 100049</strain>
    </source>
</reference>
<dbReference type="Pfam" id="PF01011">
    <property type="entry name" value="PQQ"/>
    <property type="match status" value="1"/>
</dbReference>
<comment type="caution">
    <text evidence="3">The sequence shown here is derived from an EMBL/GenBank/DDBJ whole genome shotgun (WGS) entry which is preliminary data.</text>
</comment>
<sequence length="91" mass="10029">MVGLAGSTLPAQDTRPPATRAATSDEADKERRDYGGALSNRRYRALADIPPKNVDRLEFAWAQRTGDLAMTTERLETPRSCAIYIDPHRAG</sequence>
<dbReference type="Gene3D" id="2.140.10.10">
    <property type="entry name" value="Quinoprotein alcohol dehydrogenase-like superfamily"/>
    <property type="match status" value="1"/>
</dbReference>
<proteinExistence type="predicted"/>
<feature type="domain" description="Pyrrolo-quinoline quinone repeat" evidence="2">
    <location>
        <begin position="33"/>
        <end position="74"/>
    </location>
</feature>
<keyword evidence="4" id="KW-1185">Reference proteome</keyword>
<evidence type="ECO:0000313" key="4">
    <source>
        <dbReference type="Proteomes" id="UP000536441"/>
    </source>
</evidence>
<evidence type="ECO:0000313" key="3">
    <source>
        <dbReference type="EMBL" id="NUU45705.1"/>
    </source>
</evidence>
<gene>
    <name evidence="3" type="ORF">HP438_01760</name>
</gene>
<name>A0A7Y6B2D2_9SPHN</name>
<dbReference type="Proteomes" id="UP000536441">
    <property type="component" value="Unassembled WGS sequence"/>
</dbReference>
<feature type="region of interest" description="Disordered" evidence="1">
    <location>
        <begin position="1"/>
        <end position="36"/>
    </location>
</feature>